<dbReference type="RefSeq" id="XP_015966277.1">
    <property type="nucleotide sequence ID" value="XM_016110791.1"/>
</dbReference>
<dbReference type="KEGG" id="adu:107490023"/>
<accession>A0A6P4DD05</accession>
<dbReference type="PANTHER" id="PTHR47718">
    <property type="entry name" value="OS01G0519700 PROTEIN"/>
    <property type="match status" value="1"/>
</dbReference>
<proteinExistence type="predicted"/>
<reference evidence="2" key="1">
    <citation type="journal article" date="2016" name="Nat. Genet.">
        <title>The genome sequences of Arachis duranensis and Arachis ipaensis, the diploid ancestors of cultivated peanut.</title>
        <authorList>
            <person name="Bertioli D.J."/>
            <person name="Cannon S.B."/>
            <person name="Froenicke L."/>
            <person name="Huang G."/>
            <person name="Farmer A.D."/>
            <person name="Cannon E.K."/>
            <person name="Liu X."/>
            <person name="Gao D."/>
            <person name="Clevenger J."/>
            <person name="Dash S."/>
            <person name="Ren L."/>
            <person name="Moretzsohn M.C."/>
            <person name="Shirasawa K."/>
            <person name="Huang W."/>
            <person name="Vidigal B."/>
            <person name="Abernathy B."/>
            <person name="Chu Y."/>
            <person name="Niederhuth C.E."/>
            <person name="Umale P."/>
            <person name="Araujo A.C."/>
            <person name="Kozik A."/>
            <person name="Kim K.D."/>
            <person name="Burow M.D."/>
            <person name="Varshney R.K."/>
            <person name="Wang X."/>
            <person name="Zhang X."/>
            <person name="Barkley N."/>
            <person name="Guimaraes P.M."/>
            <person name="Isobe S."/>
            <person name="Guo B."/>
            <person name="Liao B."/>
            <person name="Stalker H.T."/>
            <person name="Schmitz R.J."/>
            <person name="Scheffler B.E."/>
            <person name="Leal-Bertioli S.C."/>
            <person name="Xun X."/>
            <person name="Jackson S.A."/>
            <person name="Michelmore R."/>
            <person name="Ozias-Akins P."/>
        </authorList>
    </citation>
    <scope>NUCLEOTIDE SEQUENCE [LARGE SCALE GENOMIC DNA]</scope>
    <source>
        <strain evidence="2">cv. V14167</strain>
    </source>
</reference>
<reference evidence="3" key="2">
    <citation type="submission" date="2025-08" db="UniProtKB">
        <authorList>
            <consortium name="RefSeq"/>
        </authorList>
    </citation>
    <scope>IDENTIFICATION</scope>
    <source>
        <tissue evidence="3">Whole plant</tissue>
    </source>
</reference>
<keyword evidence="2" id="KW-1185">Reference proteome</keyword>
<dbReference type="Proteomes" id="UP000515211">
    <property type="component" value="Chromosome 5"/>
</dbReference>
<dbReference type="OrthoDB" id="1431838at2759"/>
<dbReference type="AlphaFoldDB" id="A0A6P4DD05"/>
<name>A0A6P4DD05_ARADU</name>
<feature type="region of interest" description="Disordered" evidence="1">
    <location>
        <begin position="241"/>
        <end position="289"/>
    </location>
</feature>
<protein>
    <submittedName>
        <fullName evidence="3">Uncharacterized protein LOC107490023</fullName>
    </submittedName>
</protein>
<organism evidence="2 3">
    <name type="scientific">Arachis duranensis</name>
    <name type="common">Wild peanut</name>
    <dbReference type="NCBI Taxonomy" id="130453"/>
    <lineage>
        <taxon>Eukaryota</taxon>
        <taxon>Viridiplantae</taxon>
        <taxon>Streptophyta</taxon>
        <taxon>Embryophyta</taxon>
        <taxon>Tracheophyta</taxon>
        <taxon>Spermatophyta</taxon>
        <taxon>Magnoliopsida</taxon>
        <taxon>eudicotyledons</taxon>
        <taxon>Gunneridae</taxon>
        <taxon>Pentapetalae</taxon>
        <taxon>rosids</taxon>
        <taxon>fabids</taxon>
        <taxon>Fabales</taxon>
        <taxon>Fabaceae</taxon>
        <taxon>Papilionoideae</taxon>
        <taxon>50 kb inversion clade</taxon>
        <taxon>dalbergioids sensu lato</taxon>
        <taxon>Dalbergieae</taxon>
        <taxon>Pterocarpus clade</taxon>
        <taxon>Arachis</taxon>
    </lineage>
</organism>
<evidence type="ECO:0000256" key="1">
    <source>
        <dbReference type="SAM" id="MobiDB-lite"/>
    </source>
</evidence>
<evidence type="ECO:0000313" key="3">
    <source>
        <dbReference type="RefSeq" id="XP_015966277.1"/>
    </source>
</evidence>
<sequence>MHAKCVIKNNDEVEIRPNKTFLALANEAGGPSNLEFSEKELRNYITARLQTSNVNADVREVMNYFMRMKNSKRNFFYAVKLGEECMDYHLHRSSVSTTMEVRCECNLFEISGVLCCYCLAIFHSYKVYKVPTCYVLPRWSKKIKRKHTYIKSSHDVNRSDVSHNVFRGLCAHFYNIAQEFVNDDDETALLHAALDETRAKLIEHRAKKRSESVVETHTSIGSQNSNVIVVVDIQGPLLVTTKGRPKSKRPRPALEKSFKKSGQRKNKNAFPVVRSNTYPDTNFGDTVGRNAPKEVGSFMSLLNSFDKS</sequence>
<feature type="compositionally biased region" description="Polar residues" evidence="1">
    <location>
        <begin position="274"/>
        <end position="284"/>
    </location>
</feature>
<dbReference type="GeneID" id="107490023"/>
<gene>
    <name evidence="3" type="primary">LOC107490023</name>
</gene>
<evidence type="ECO:0000313" key="2">
    <source>
        <dbReference type="Proteomes" id="UP000515211"/>
    </source>
</evidence>